<evidence type="ECO:0000256" key="3">
    <source>
        <dbReference type="ARBA" id="ARBA00023015"/>
    </source>
</evidence>
<keyword evidence="8" id="KW-1185">Reference proteome</keyword>
<dbReference type="PRINTS" id="PR00035">
    <property type="entry name" value="HTHGNTR"/>
</dbReference>
<proteinExistence type="inferred from homology"/>
<dbReference type="EMBL" id="WLYK01000009">
    <property type="protein sequence ID" value="MTD16341.1"/>
    <property type="molecule type" value="Genomic_DNA"/>
</dbReference>
<dbReference type="CDD" id="cd07377">
    <property type="entry name" value="WHTH_GntR"/>
    <property type="match status" value="1"/>
</dbReference>
<keyword evidence="4" id="KW-0238">DNA-binding</keyword>
<gene>
    <name evidence="7" type="ORF">GIS00_20580</name>
</gene>
<dbReference type="SUPFAM" id="SSF53383">
    <property type="entry name" value="PLP-dependent transferases"/>
    <property type="match status" value="1"/>
</dbReference>
<dbReference type="InterPro" id="IPR004839">
    <property type="entry name" value="Aminotransferase_I/II_large"/>
</dbReference>
<dbReference type="InterPro" id="IPR000524">
    <property type="entry name" value="Tscrpt_reg_HTH_GntR"/>
</dbReference>
<dbReference type="GO" id="GO:0003677">
    <property type="term" value="F:DNA binding"/>
    <property type="evidence" value="ECO:0007669"/>
    <property type="project" value="UniProtKB-KW"/>
</dbReference>
<accession>A0A7K1FQD0</accession>
<dbReference type="InterPro" id="IPR015422">
    <property type="entry name" value="PyrdxlP-dep_Trfase_small"/>
</dbReference>
<keyword evidence="7" id="KW-0808">Transferase</keyword>
<evidence type="ECO:0000313" key="8">
    <source>
        <dbReference type="Proteomes" id="UP000460221"/>
    </source>
</evidence>
<dbReference type="GO" id="GO:0008483">
    <property type="term" value="F:transaminase activity"/>
    <property type="evidence" value="ECO:0007669"/>
    <property type="project" value="UniProtKB-KW"/>
</dbReference>
<comment type="similarity">
    <text evidence="1">In the C-terminal section; belongs to the class-I pyridoxal-phosphate-dependent aminotransferase family.</text>
</comment>
<dbReference type="Gene3D" id="1.10.10.10">
    <property type="entry name" value="Winged helix-like DNA-binding domain superfamily/Winged helix DNA-binding domain"/>
    <property type="match status" value="1"/>
</dbReference>
<comment type="caution">
    <text evidence="7">The sequence shown here is derived from an EMBL/GenBank/DDBJ whole genome shotgun (WGS) entry which is preliminary data.</text>
</comment>
<evidence type="ECO:0000256" key="4">
    <source>
        <dbReference type="ARBA" id="ARBA00023125"/>
    </source>
</evidence>
<feature type="domain" description="HTH gntR-type" evidence="6">
    <location>
        <begin position="1"/>
        <end position="69"/>
    </location>
</feature>
<dbReference type="SUPFAM" id="SSF46785">
    <property type="entry name" value="Winged helix' DNA-binding domain"/>
    <property type="match status" value="1"/>
</dbReference>
<dbReference type="PANTHER" id="PTHR46577:SF2">
    <property type="entry name" value="TRANSCRIPTIONAL REGULATORY PROTEIN"/>
    <property type="match status" value="1"/>
</dbReference>
<evidence type="ECO:0000256" key="1">
    <source>
        <dbReference type="ARBA" id="ARBA00005384"/>
    </source>
</evidence>
<dbReference type="Pfam" id="PF00392">
    <property type="entry name" value="GntR"/>
    <property type="match status" value="1"/>
</dbReference>
<evidence type="ECO:0000256" key="2">
    <source>
        <dbReference type="ARBA" id="ARBA00022898"/>
    </source>
</evidence>
<dbReference type="InterPro" id="IPR051446">
    <property type="entry name" value="HTH_trans_reg/aminotransferase"/>
</dbReference>
<keyword evidence="7" id="KW-0032">Aminotransferase</keyword>
<dbReference type="Pfam" id="PF00155">
    <property type="entry name" value="Aminotran_1_2"/>
    <property type="match status" value="1"/>
</dbReference>
<dbReference type="AlphaFoldDB" id="A0A7K1FQD0"/>
<keyword evidence="3" id="KW-0805">Transcription regulation</keyword>
<evidence type="ECO:0000313" key="7">
    <source>
        <dbReference type="EMBL" id="MTD16341.1"/>
    </source>
</evidence>
<dbReference type="GO" id="GO:0030170">
    <property type="term" value="F:pyridoxal phosphate binding"/>
    <property type="evidence" value="ECO:0007669"/>
    <property type="project" value="InterPro"/>
</dbReference>
<dbReference type="Gene3D" id="3.90.1150.10">
    <property type="entry name" value="Aspartate Aminotransferase, domain 1"/>
    <property type="match status" value="1"/>
</dbReference>
<dbReference type="SMART" id="SM00345">
    <property type="entry name" value="HTH_GNTR"/>
    <property type="match status" value="1"/>
</dbReference>
<dbReference type="CDD" id="cd00609">
    <property type="entry name" value="AAT_like"/>
    <property type="match status" value="1"/>
</dbReference>
<dbReference type="InterPro" id="IPR015421">
    <property type="entry name" value="PyrdxlP-dep_Trfase_major"/>
</dbReference>
<keyword evidence="2" id="KW-0663">Pyridoxal phosphate</keyword>
<reference evidence="7 8" key="1">
    <citation type="submission" date="2019-11" db="EMBL/GenBank/DDBJ databases">
        <authorList>
            <person name="Jiang L.-Q."/>
        </authorList>
    </citation>
    <scope>NUCLEOTIDE SEQUENCE [LARGE SCALE GENOMIC DNA]</scope>
    <source>
        <strain evidence="7 8">YIM 132087</strain>
    </source>
</reference>
<evidence type="ECO:0000256" key="5">
    <source>
        <dbReference type="ARBA" id="ARBA00023163"/>
    </source>
</evidence>
<dbReference type="InterPro" id="IPR036390">
    <property type="entry name" value="WH_DNA-bd_sf"/>
</dbReference>
<keyword evidence="5" id="KW-0804">Transcription</keyword>
<dbReference type="InterPro" id="IPR036388">
    <property type="entry name" value="WH-like_DNA-bd_sf"/>
</dbReference>
<evidence type="ECO:0000259" key="6">
    <source>
        <dbReference type="PROSITE" id="PS50949"/>
    </source>
</evidence>
<dbReference type="InterPro" id="IPR015424">
    <property type="entry name" value="PyrdxlP-dep_Trfase"/>
</dbReference>
<dbReference type="Gene3D" id="3.40.640.10">
    <property type="entry name" value="Type I PLP-dependent aspartate aminotransferase-like (Major domain)"/>
    <property type="match status" value="1"/>
</dbReference>
<protein>
    <submittedName>
        <fullName evidence="7">Aminotransferase class I/II-fold pyridoxal phosphate-dependent enzyme</fullName>
    </submittedName>
</protein>
<dbReference type="PANTHER" id="PTHR46577">
    <property type="entry name" value="HTH-TYPE TRANSCRIPTIONAL REGULATORY PROTEIN GABR"/>
    <property type="match status" value="1"/>
</dbReference>
<sequence length="469" mass="49101">MVTSSAARVRADLLPLLGSLGPGGRLPASRALVAKLGVSATTVQQALAALVAEGLVETRPGAGTFVAARPDAAEHERPDTGWQDVTLSASLVQTAGLDEMLRSPTGDGILPMAVGFVATELQADLRLPAALARAARRPGGWLRPPVAGIPQLRSWFAGQLGAEAEDVIITPGGQAALSTVIRAVVPAGESMLFATPSYPGALAVARSHGLVPVPVPEDEDGVRPDLLERAAARTRARLVYLQPTFGNPTGTGLAHHRRAEILDIAHRHGMFVVEDDWARWLGHGAPVPPPLYADDRHGHVITVNSLTKVVAPSLRVGAITARGQVAARIAALRMVDDLFVSGPLQEAAVEVVTAPGWAVYCRRLSRLLGARAAALSSELRAQLPELPFRPPKGGTSLWLGLPTGVDDAAVARRALAHGVTVTAGRHHLAGDQPETWLRLSYSGLPEADYPEAVRRLARAVADVSAGAGQ</sequence>
<organism evidence="7 8">
    <name type="scientific">Nakamurella alba</name>
    <dbReference type="NCBI Taxonomy" id="2665158"/>
    <lineage>
        <taxon>Bacteria</taxon>
        <taxon>Bacillati</taxon>
        <taxon>Actinomycetota</taxon>
        <taxon>Actinomycetes</taxon>
        <taxon>Nakamurellales</taxon>
        <taxon>Nakamurellaceae</taxon>
        <taxon>Nakamurella</taxon>
    </lineage>
</organism>
<dbReference type="GO" id="GO:0003700">
    <property type="term" value="F:DNA-binding transcription factor activity"/>
    <property type="evidence" value="ECO:0007669"/>
    <property type="project" value="InterPro"/>
</dbReference>
<dbReference type="PROSITE" id="PS50949">
    <property type="entry name" value="HTH_GNTR"/>
    <property type="match status" value="1"/>
</dbReference>
<name>A0A7K1FQD0_9ACTN</name>
<dbReference type="RefSeq" id="WP_154770349.1">
    <property type="nucleotide sequence ID" value="NZ_WLYK01000009.1"/>
</dbReference>
<dbReference type="Proteomes" id="UP000460221">
    <property type="component" value="Unassembled WGS sequence"/>
</dbReference>